<evidence type="ECO:0000313" key="8">
    <source>
        <dbReference type="EMBL" id="EDP96714.1"/>
    </source>
</evidence>
<dbReference type="GO" id="GO:0005506">
    <property type="term" value="F:iron ion binding"/>
    <property type="evidence" value="ECO:0007669"/>
    <property type="project" value="InterPro"/>
</dbReference>
<organism evidence="8 9">
    <name type="scientific">Kordia algicida OT-1</name>
    <dbReference type="NCBI Taxonomy" id="391587"/>
    <lineage>
        <taxon>Bacteria</taxon>
        <taxon>Pseudomonadati</taxon>
        <taxon>Bacteroidota</taxon>
        <taxon>Flavobacteriia</taxon>
        <taxon>Flavobacteriales</taxon>
        <taxon>Flavobacteriaceae</taxon>
        <taxon>Kordia</taxon>
    </lineage>
</organism>
<sequence>MEKLAEHIYVVDNFLSHQECDELIAKSEKMGYEEAKVNMHGKQVLMTTVRNNLRVTYKDEAYAAILWNKIKMHVPEQIGYSYAFGLNEMLRFYKYEKGHRFKMHRDGSYRRNETEASQYSFLIYLNDDFDGGETVFRSGTTIHPKKGSALLFLHGLRHEGAVLKSGTKYVLRTDIMYKFIPKN</sequence>
<evidence type="ECO:0000256" key="3">
    <source>
        <dbReference type="ARBA" id="ARBA00022896"/>
    </source>
</evidence>
<dbReference type="InterPro" id="IPR006620">
    <property type="entry name" value="Pro_4_hyd_alph"/>
</dbReference>
<evidence type="ECO:0000256" key="6">
    <source>
        <dbReference type="ARBA" id="ARBA00023004"/>
    </source>
</evidence>
<dbReference type="PANTHER" id="PTHR10869">
    <property type="entry name" value="PROLYL 4-HYDROXYLASE ALPHA SUBUNIT"/>
    <property type="match status" value="1"/>
</dbReference>
<evidence type="ECO:0000256" key="1">
    <source>
        <dbReference type="ARBA" id="ARBA00001961"/>
    </source>
</evidence>
<accession>A9DQY6</accession>
<dbReference type="AlphaFoldDB" id="A9DQY6"/>
<dbReference type="Proteomes" id="UP000002945">
    <property type="component" value="Unassembled WGS sequence"/>
</dbReference>
<feature type="domain" description="Fe2OG dioxygenase" evidence="7">
    <location>
        <begin position="85"/>
        <end position="177"/>
    </location>
</feature>
<keyword evidence="2" id="KW-0479">Metal-binding</keyword>
<evidence type="ECO:0000256" key="5">
    <source>
        <dbReference type="ARBA" id="ARBA00023002"/>
    </source>
</evidence>
<dbReference type="EMBL" id="ABIB01000003">
    <property type="protein sequence ID" value="EDP96714.1"/>
    <property type="molecule type" value="Genomic_DNA"/>
</dbReference>
<dbReference type="InterPro" id="IPR045054">
    <property type="entry name" value="P4HA-like"/>
</dbReference>
<dbReference type="Pfam" id="PF13640">
    <property type="entry name" value="2OG-FeII_Oxy_3"/>
    <property type="match status" value="1"/>
</dbReference>
<proteinExistence type="predicted"/>
<protein>
    <submittedName>
        <fullName evidence="8">Uncharacterized iron-regulated protein</fullName>
    </submittedName>
</protein>
<gene>
    <name evidence="8" type="ORF">KAOT1_16163</name>
</gene>
<dbReference type="Gene3D" id="2.60.120.620">
    <property type="entry name" value="q2cbj1_9rhob like domain"/>
    <property type="match status" value="1"/>
</dbReference>
<keyword evidence="9" id="KW-1185">Reference proteome</keyword>
<evidence type="ECO:0000256" key="4">
    <source>
        <dbReference type="ARBA" id="ARBA00022964"/>
    </source>
</evidence>
<dbReference type="InterPro" id="IPR005123">
    <property type="entry name" value="Oxoglu/Fe-dep_dioxygenase_dom"/>
</dbReference>
<name>A9DQY6_9FLAO</name>
<keyword evidence="3" id="KW-0847">Vitamin C</keyword>
<dbReference type="GO" id="GO:0004656">
    <property type="term" value="F:procollagen-proline 4-dioxygenase activity"/>
    <property type="evidence" value="ECO:0007669"/>
    <property type="project" value="TreeGrafter"/>
</dbReference>
<dbReference type="SMART" id="SM00702">
    <property type="entry name" value="P4Hc"/>
    <property type="match status" value="1"/>
</dbReference>
<dbReference type="RefSeq" id="WP_007095768.1">
    <property type="nucleotide sequence ID" value="NZ_CP142125.1"/>
</dbReference>
<dbReference type="SUPFAM" id="SSF51197">
    <property type="entry name" value="Clavaminate synthase-like"/>
    <property type="match status" value="1"/>
</dbReference>
<dbReference type="eggNOG" id="COG3128">
    <property type="taxonomic scope" value="Bacteria"/>
</dbReference>
<dbReference type="HOGENOM" id="CLU_041456_2_0_10"/>
<keyword evidence="6" id="KW-0408">Iron</keyword>
<keyword evidence="4" id="KW-0223">Dioxygenase</keyword>
<dbReference type="PANTHER" id="PTHR10869:SF246">
    <property type="entry name" value="TRANSMEMBRANE PROLYL 4-HYDROXYLASE"/>
    <property type="match status" value="1"/>
</dbReference>
<evidence type="ECO:0000259" key="7">
    <source>
        <dbReference type="PROSITE" id="PS51471"/>
    </source>
</evidence>
<comment type="cofactor">
    <cofactor evidence="1">
        <name>L-ascorbate</name>
        <dbReference type="ChEBI" id="CHEBI:38290"/>
    </cofactor>
</comment>
<dbReference type="STRING" id="391587.KAOT1_16163"/>
<dbReference type="GO" id="GO:0031418">
    <property type="term" value="F:L-ascorbic acid binding"/>
    <property type="evidence" value="ECO:0007669"/>
    <property type="project" value="UniProtKB-KW"/>
</dbReference>
<dbReference type="InterPro" id="IPR044862">
    <property type="entry name" value="Pro_4_hyd_alph_FE2OG_OXY"/>
</dbReference>
<reference evidence="8 9" key="1">
    <citation type="journal article" date="2011" name="J. Bacteriol.">
        <title>Genome sequence of the algicidal bacterium Kordia algicida OT-1.</title>
        <authorList>
            <person name="Lee H.S."/>
            <person name="Kang S.G."/>
            <person name="Kwon K.K."/>
            <person name="Lee J.H."/>
            <person name="Kim S.J."/>
        </authorList>
    </citation>
    <scope>NUCLEOTIDE SEQUENCE [LARGE SCALE GENOMIC DNA]</scope>
    <source>
        <strain evidence="8 9">OT-1</strain>
    </source>
</reference>
<dbReference type="PROSITE" id="PS51471">
    <property type="entry name" value="FE2OG_OXY"/>
    <property type="match status" value="1"/>
</dbReference>
<evidence type="ECO:0000313" key="9">
    <source>
        <dbReference type="Proteomes" id="UP000002945"/>
    </source>
</evidence>
<dbReference type="OrthoDB" id="269774at2"/>
<evidence type="ECO:0000256" key="2">
    <source>
        <dbReference type="ARBA" id="ARBA00022723"/>
    </source>
</evidence>
<comment type="caution">
    <text evidence="8">The sequence shown here is derived from an EMBL/GenBank/DDBJ whole genome shotgun (WGS) entry which is preliminary data.</text>
</comment>
<keyword evidence="5" id="KW-0560">Oxidoreductase</keyword>